<dbReference type="InterPro" id="IPR042099">
    <property type="entry name" value="ANL_N_sf"/>
</dbReference>
<organism evidence="2 3">
    <name type="scientific">Gymnopus androsaceus JB14</name>
    <dbReference type="NCBI Taxonomy" id="1447944"/>
    <lineage>
        <taxon>Eukaryota</taxon>
        <taxon>Fungi</taxon>
        <taxon>Dikarya</taxon>
        <taxon>Basidiomycota</taxon>
        <taxon>Agaricomycotina</taxon>
        <taxon>Agaricomycetes</taxon>
        <taxon>Agaricomycetidae</taxon>
        <taxon>Agaricales</taxon>
        <taxon>Marasmiineae</taxon>
        <taxon>Omphalotaceae</taxon>
        <taxon>Gymnopus</taxon>
    </lineage>
</organism>
<evidence type="ECO:0000313" key="2">
    <source>
        <dbReference type="EMBL" id="KAE9394514.1"/>
    </source>
</evidence>
<dbReference type="Pfam" id="PF00501">
    <property type="entry name" value="AMP-binding"/>
    <property type="match status" value="1"/>
</dbReference>
<feature type="non-terminal residue" evidence="2">
    <location>
        <position position="1"/>
    </location>
</feature>
<feature type="domain" description="AMP-dependent synthetase/ligase" evidence="1">
    <location>
        <begin position="11"/>
        <end position="193"/>
    </location>
</feature>
<keyword evidence="3" id="KW-1185">Reference proteome</keyword>
<dbReference type="Gene3D" id="3.40.50.12780">
    <property type="entry name" value="N-terminal domain of ligase-like"/>
    <property type="match status" value="1"/>
</dbReference>
<dbReference type="AlphaFoldDB" id="A0A6A4HB52"/>
<evidence type="ECO:0000313" key="3">
    <source>
        <dbReference type="Proteomes" id="UP000799118"/>
    </source>
</evidence>
<accession>A0A6A4HB52</accession>
<dbReference type="GO" id="GO:0016874">
    <property type="term" value="F:ligase activity"/>
    <property type="evidence" value="ECO:0007669"/>
    <property type="project" value="UniProtKB-KW"/>
</dbReference>
<dbReference type="EMBL" id="ML769548">
    <property type="protein sequence ID" value="KAE9394514.1"/>
    <property type="molecule type" value="Genomic_DNA"/>
</dbReference>
<sequence length="221" mass="24340">IPQVLQFHYTNNPNELVYVYASDGKDDLTEIKYLEFIRACHRVAHLVRPCRSGPDREVVGIIALVDTIVYASAIVGLMEAGLIPFPISPRNTPEAVINLMKKTGAHRILGTRSTLQELFQNIKSELASETPGEPSYDLTFEEIPGLNELFPKLGAETDKDPFEMYPPASANPALDVIAGILHSSGSTGLPKPISFDYLYIKTCASSGKEALFYCLSNFLTF</sequence>
<dbReference type="InterPro" id="IPR000873">
    <property type="entry name" value="AMP-dep_synth/lig_dom"/>
</dbReference>
<dbReference type="InterPro" id="IPR020845">
    <property type="entry name" value="AMP-binding_CS"/>
</dbReference>
<dbReference type="PROSITE" id="PS00455">
    <property type="entry name" value="AMP_BINDING"/>
    <property type="match status" value="1"/>
</dbReference>
<evidence type="ECO:0000259" key="1">
    <source>
        <dbReference type="Pfam" id="PF00501"/>
    </source>
</evidence>
<proteinExistence type="predicted"/>
<dbReference type="SUPFAM" id="SSF56801">
    <property type="entry name" value="Acetyl-CoA synthetase-like"/>
    <property type="match status" value="1"/>
</dbReference>
<protein>
    <submittedName>
        <fullName evidence="2">Amp-CoA ligase</fullName>
    </submittedName>
</protein>
<dbReference type="Proteomes" id="UP000799118">
    <property type="component" value="Unassembled WGS sequence"/>
</dbReference>
<name>A0A6A4HB52_9AGAR</name>
<dbReference type="OrthoDB" id="429813at2759"/>
<reference evidence="2" key="1">
    <citation type="journal article" date="2019" name="Environ. Microbiol.">
        <title>Fungal ecological strategies reflected in gene transcription - a case study of two litter decomposers.</title>
        <authorList>
            <person name="Barbi F."/>
            <person name="Kohler A."/>
            <person name="Barry K."/>
            <person name="Baskaran P."/>
            <person name="Daum C."/>
            <person name="Fauchery L."/>
            <person name="Ihrmark K."/>
            <person name="Kuo A."/>
            <person name="LaButti K."/>
            <person name="Lipzen A."/>
            <person name="Morin E."/>
            <person name="Grigoriev I.V."/>
            <person name="Henrissat B."/>
            <person name="Lindahl B."/>
            <person name="Martin F."/>
        </authorList>
    </citation>
    <scope>NUCLEOTIDE SEQUENCE</scope>
    <source>
        <strain evidence="2">JB14</strain>
    </source>
</reference>
<keyword evidence="2" id="KW-0436">Ligase</keyword>
<gene>
    <name evidence="2" type="ORF">BT96DRAFT_827567</name>
</gene>